<proteinExistence type="predicted"/>
<dbReference type="GO" id="GO:0008017">
    <property type="term" value="F:microtubule binding"/>
    <property type="evidence" value="ECO:0007669"/>
    <property type="project" value="InterPro"/>
</dbReference>
<dbReference type="InParanoid" id="M1CEY1"/>
<feature type="domain" description="Protein kinase" evidence="1">
    <location>
        <begin position="1"/>
        <end position="91"/>
    </location>
</feature>
<dbReference type="PROSITE" id="PS50011">
    <property type="entry name" value="PROTEIN_KINASE_DOM"/>
    <property type="match status" value="1"/>
</dbReference>
<dbReference type="eggNOG" id="KOG0597">
    <property type="taxonomic scope" value="Eukaryota"/>
</dbReference>
<dbReference type="SUPFAM" id="SSF56112">
    <property type="entry name" value="Protein kinase-like (PK-like)"/>
    <property type="match status" value="1"/>
</dbReference>
<evidence type="ECO:0000259" key="1">
    <source>
        <dbReference type="PROSITE" id="PS50011"/>
    </source>
</evidence>
<dbReference type="EnsemblPlants" id="PGSC0003DMT400066044">
    <property type="protein sequence ID" value="PGSC0003DMT400066044"/>
    <property type="gene ID" value="PGSC0003DMG400025706"/>
</dbReference>
<reference evidence="2" key="2">
    <citation type="submission" date="2015-06" db="UniProtKB">
        <authorList>
            <consortium name="EnsemblPlants"/>
        </authorList>
    </citation>
    <scope>IDENTIFICATION</scope>
    <source>
        <strain evidence="2">DM1-3 516 R44</strain>
    </source>
</reference>
<dbReference type="HOGENOM" id="CLU_187186_0_0_1"/>
<protein>
    <submittedName>
        <fullName evidence="2">ATP binding protein</fullName>
    </submittedName>
</protein>
<dbReference type="Gene3D" id="1.10.510.10">
    <property type="entry name" value="Transferase(Phosphotransferase) domain 1"/>
    <property type="match status" value="1"/>
</dbReference>
<organism evidence="2 3">
    <name type="scientific">Solanum tuberosum</name>
    <name type="common">Potato</name>
    <dbReference type="NCBI Taxonomy" id="4113"/>
    <lineage>
        <taxon>Eukaryota</taxon>
        <taxon>Viridiplantae</taxon>
        <taxon>Streptophyta</taxon>
        <taxon>Embryophyta</taxon>
        <taxon>Tracheophyta</taxon>
        <taxon>Spermatophyta</taxon>
        <taxon>Magnoliopsida</taxon>
        <taxon>eudicotyledons</taxon>
        <taxon>Gunneridae</taxon>
        <taxon>Pentapetalae</taxon>
        <taxon>asterids</taxon>
        <taxon>lamiids</taxon>
        <taxon>Solanales</taxon>
        <taxon>Solanaceae</taxon>
        <taxon>Solanoideae</taxon>
        <taxon>Solaneae</taxon>
        <taxon>Solanum</taxon>
    </lineage>
</organism>
<dbReference type="AlphaFoldDB" id="M1CEY1"/>
<dbReference type="InterPro" id="IPR044591">
    <property type="entry name" value="RUK"/>
</dbReference>
<dbReference type="InterPro" id="IPR000719">
    <property type="entry name" value="Prot_kinase_dom"/>
</dbReference>
<name>M1CEY1_SOLTU</name>
<evidence type="ECO:0000313" key="3">
    <source>
        <dbReference type="Proteomes" id="UP000011115"/>
    </source>
</evidence>
<dbReference type="GO" id="GO:0000914">
    <property type="term" value="P:phragmoplast assembly"/>
    <property type="evidence" value="ECO:0007669"/>
    <property type="project" value="InterPro"/>
</dbReference>
<dbReference type="Pfam" id="PF00069">
    <property type="entry name" value="Pkinase"/>
    <property type="match status" value="1"/>
</dbReference>
<dbReference type="GO" id="GO:0004672">
    <property type="term" value="F:protein kinase activity"/>
    <property type="evidence" value="ECO:0007669"/>
    <property type="project" value="InterPro"/>
</dbReference>
<dbReference type="PANTHER" id="PTHR46562">
    <property type="entry name" value="SERINE/THREONINE-KINASE ULK4-LIKE PROTEIN-RELATED"/>
    <property type="match status" value="1"/>
</dbReference>
<sequence length="91" mass="10581">MKLLTMENTRLYIGRKKKTLEYFAILSVDKSQKNKVLHEVKILHSLDHANVLKLHYGYETYAHLLLVLEYCVGGNLMSLLQQILAFKGYLL</sequence>
<dbReference type="GO" id="GO:0005524">
    <property type="term" value="F:ATP binding"/>
    <property type="evidence" value="ECO:0007669"/>
    <property type="project" value="InterPro"/>
</dbReference>
<keyword evidence="3" id="KW-1185">Reference proteome</keyword>
<dbReference type="PaxDb" id="4113-PGSC0003DMT400066044"/>
<dbReference type="Gramene" id="PGSC0003DMT400066044">
    <property type="protein sequence ID" value="PGSC0003DMT400066044"/>
    <property type="gene ID" value="PGSC0003DMG400025706"/>
</dbReference>
<dbReference type="InterPro" id="IPR011009">
    <property type="entry name" value="Kinase-like_dom_sf"/>
</dbReference>
<dbReference type="Proteomes" id="UP000011115">
    <property type="component" value="Unassembled WGS sequence"/>
</dbReference>
<dbReference type="PANTHER" id="PTHR46562:SF1">
    <property type="entry name" value="SERINE_THREONINE-PROTEIN KINASE ULK4"/>
    <property type="match status" value="1"/>
</dbReference>
<evidence type="ECO:0000313" key="2">
    <source>
        <dbReference type="EnsemblPlants" id="PGSC0003DMT400066044"/>
    </source>
</evidence>
<accession>M1CEY1</accession>
<reference evidence="3" key="1">
    <citation type="journal article" date="2011" name="Nature">
        <title>Genome sequence and analysis of the tuber crop potato.</title>
        <authorList>
            <consortium name="The Potato Genome Sequencing Consortium"/>
        </authorList>
    </citation>
    <scope>NUCLEOTIDE SEQUENCE [LARGE SCALE GENOMIC DNA]</scope>
    <source>
        <strain evidence="3">cv. DM1-3 516 R44</strain>
    </source>
</reference>